<evidence type="ECO:0000256" key="1">
    <source>
        <dbReference type="ARBA" id="ARBA00022574"/>
    </source>
</evidence>
<dbReference type="OrthoDB" id="340259at2759"/>
<reference evidence="5" key="2">
    <citation type="submission" date="2020-11" db="EMBL/GenBank/DDBJ databases">
        <authorList>
            <person name="Cecchin M."/>
            <person name="Marcolungo L."/>
            <person name="Rossato M."/>
            <person name="Girolomoni L."/>
            <person name="Cosentino E."/>
            <person name="Cuine S."/>
            <person name="Li-Beisson Y."/>
            <person name="Delledonne M."/>
            <person name="Ballottari M."/>
        </authorList>
    </citation>
    <scope>NUCLEOTIDE SEQUENCE</scope>
    <source>
        <strain evidence="5">211/11P</strain>
        <tissue evidence="5">Whole cell</tissue>
    </source>
</reference>
<comment type="similarity">
    <text evidence="3">Belongs to the THOC3 family.</text>
</comment>
<dbReference type="InterPro" id="IPR015943">
    <property type="entry name" value="WD40/YVTN_repeat-like_dom_sf"/>
</dbReference>
<protein>
    <recommendedName>
        <fullName evidence="7">THO complex subunit 3</fullName>
    </recommendedName>
</protein>
<dbReference type="InterPro" id="IPR019775">
    <property type="entry name" value="WD40_repeat_CS"/>
</dbReference>
<dbReference type="PROSITE" id="PS50082">
    <property type="entry name" value="WD_REPEATS_2"/>
    <property type="match status" value="3"/>
</dbReference>
<evidence type="ECO:0008006" key="7">
    <source>
        <dbReference type="Google" id="ProtNLM"/>
    </source>
</evidence>
<keyword evidence="2" id="KW-0677">Repeat</keyword>
<dbReference type="Pfam" id="PF25174">
    <property type="entry name" value="Beta-prop_THOC3"/>
    <property type="match status" value="1"/>
</dbReference>
<dbReference type="PROSITE" id="PS50294">
    <property type="entry name" value="WD_REPEATS_REGION"/>
    <property type="match status" value="2"/>
</dbReference>
<dbReference type="EMBL" id="SIDB01000002">
    <property type="protein sequence ID" value="KAI3436005.1"/>
    <property type="molecule type" value="Genomic_DNA"/>
</dbReference>
<feature type="repeat" description="WD" evidence="4">
    <location>
        <begin position="58"/>
        <end position="101"/>
    </location>
</feature>
<feature type="repeat" description="WD" evidence="4">
    <location>
        <begin position="13"/>
        <end position="43"/>
    </location>
</feature>
<dbReference type="InterPro" id="IPR036322">
    <property type="entry name" value="WD40_repeat_dom_sf"/>
</dbReference>
<keyword evidence="1 4" id="KW-0853">WD repeat</keyword>
<dbReference type="AlphaFoldDB" id="A0A9D4Z0B4"/>
<dbReference type="InterPro" id="IPR001680">
    <property type="entry name" value="WD40_rpt"/>
</dbReference>
<dbReference type="GO" id="GO:0000445">
    <property type="term" value="C:THO complex part of transcription export complex"/>
    <property type="evidence" value="ECO:0007669"/>
    <property type="project" value="TreeGrafter"/>
</dbReference>
<dbReference type="InterPro" id="IPR040132">
    <property type="entry name" value="Tex1/THOC3"/>
</dbReference>
<dbReference type="Gene3D" id="2.130.10.10">
    <property type="entry name" value="YVTN repeat-like/Quinoprotein amine dehydrogenase"/>
    <property type="match status" value="2"/>
</dbReference>
<evidence type="ECO:0000256" key="4">
    <source>
        <dbReference type="PROSITE-ProRule" id="PRU00221"/>
    </source>
</evidence>
<feature type="repeat" description="WD" evidence="4">
    <location>
        <begin position="184"/>
        <end position="218"/>
    </location>
</feature>
<dbReference type="Proteomes" id="UP001055712">
    <property type="component" value="Unassembled WGS sequence"/>
</dbReference>
<reference evidence="5" key="1">
    <citation type="journal article" date="2019" name="Plant J.">
        <title>Chlorella vulgaris genome assembly and annotation reveals the molecular basis for metabolic acclimation to high light conditions.</title>
        <authorList>
            <person name="Cecchin M."/>
            <person name="Marcolungo L."/>
            <person name="Rossato M."/>
            <person name="Girolomoni L."/>
            <person name="Cosentino E."/>
            <person name="Cuine S."/>
            <person name="Li-Beisson Y."/>
            <person name="Delledonne M."/>
            <person name="Ballottari M."/>
        </authorList>
    </citation>
    <scope>NUCLEOTIDE SEQUENCE</scope>
    <source>
        <strain evidence="5">211/11P</strain>
    </source>
</reference>
<sequence length="304" mass="34544">MEESIADWQHKAVRVHRRKVFTLGWNSEAKRLASGSVDQTVRITRVDDHCNVKQETELRGHSDGVTNLSWHPTHPDKLASIAGQEKSVRFWDTRNSKNTATVSTPGANLYLAWSPDSHYVAVGNREDVVSIVDTRKMKVAHKYPFKYQVNEMAFTRDGKHLLLCTGQGELEMLSFPDMRKQRSLKGHTASVMSVALDRQQRYIATGGGDAVACLWDTEDFICQRTYIGMDYPIRCLSFSHDSKYMSIAGEQAVLDVENVETGQSLGRLQLHCTPEDVAWNPRHHLLAYVGKYGMDYGEIELRWK</sequence>
<dbReference type="SMART" id="SM00320">
    <property type="entry name" value="WD40"/>
    <property type="match status" value="6"/>
</dbReference>
<dbReference type="PROSITE" id="PS00678">
    <property type="entry name" value="WD_REPEATS_1"/>
    <property type="match status" value="1"/>
</dbReference>
<evidence type="ECO:0000256" key="2">
    <source>
        <dbReference type="ARBA" id="ARBA00022737"/>
    </source>
</evidence>
<keyword evidence="6" id="KW-1185">Reference proteome</keyword>
<accession>A0A9D4Z0B4</accession>
<comment type="caution">
    <text evidence="5">The sequence shown here is derived from an EMBL/GenBank/DDBJ whole genome shotgun (WGS) entry which is preliminary data.</text>
</comment>
<evidence type="ECO:0000256" key="3">
    <source>
        <dbReference type="ARBA" id="ARBA00046343"/>
    </source>
</evidence>
<dbReference type="SUPFAM" id="SSF50978">
    <property type="entry name" value="WD40 repeat-like"/>
    <property type="match status" value="1"/>
</dbReference>
<organism evidence="5 6">
    <name type="scientific">Chlorella vulgaris</name>
    <name type="common">Green alga</name>
    <dbReference type="NCBI Taxonomy" id="3077"/>
    <lineage>
        <taxon>Eukaryota</taxon>
        <taxon>Viridiplantae</taxon>
        <taxon>Chlorophyta</taxon>
        <taxon>core chlorophytes</taxon>
        <taxon>Trebouxiophyceae</taxon>
        <taxon>Chlorellales</taxon>
        <taxon>Chlorellaceae</taxon>
        <taxon>Chlorella clade</taxon>
        <taxon>Chlorella</taxon>
    </lineage>
</organism>
<dbReference type="PANTHER" id="PTHR22839">
    <property type="entry name" value="THO COMPLEX SUBUNIT 3 THO3"/>
    <property type="match status" value="1"/>
</dbReference>
<dbReference type="PANTHER" id="PTHR22839:SF0">
    <property type="entry name" value="THO COMPLEX SUBUNIT 3"/>
    <property type="match status" value="1"/>
</dbReference>
<name>A0A9D4Z0B4_CHLVU</name>
<proteinExistence type="inferred from homology"/>
<evidence type="ECO:0000313" key="6">
    <source>
        <dbReference type="Proteomes" id="UP001055712"/>
    </source>
</evidence>
<gene>
    <name evidence="5" type="ORF">D9Q98_002062</name>
</gene>
<dbReference type="GO" id="GO:0006406">
    <property type="term" value="P:mRNA export from nucleus"/>
    <property type="evidence" value="ECO:0007669"/>
    <property type="project" value="InterPro"/>
</dbReference>
<evidence type="ECO:0000313" key="5">
    <source>
        <dbReference type="EMBL" id="KAI3436005.1"/>
    </source>
</evidence>